<evidence type="ECO:0000256" key="1">
    <source>
        <dbReference type="ARBA" id="ARBA00004651"/>
    </source>
</evidence>
<dbReference type="PANTHER" id="PTHR33908:SF11">
    <property type="entry name" value="MEMBRANE PROTEIN"/>
    <property type="match status" value="1"/>
</dbReference>
<reference evidence="8 9" key="1">
    <citation type="submission" date="2019-03" db="EMBL/GenBank/DDBJ databases">
        <title>Deep-cultivation of Planctomycetes and their phenomic and genomic characterization uncovers novel biology.</title>
        <authorList>
            <person name="Wiegand S."/>
            <person name="Jogler M."/>
            <person name="Boedeker C."/>
            <person name="Pinto D."/>
            <person name="Vollmers J."/>
            <person name="Rivas-Marin E."/>
            <person name="Kohn T."/>
            <person name="Peeters S.H."/>
            <person name="Heuer A."/>
            <person name="Rast P."/>
            <person name="Oberbeckmann S."/>
            <person name="Bunk B."/>
            <person name="Jeske O."/>
            <person name="Meyerdierks A."/>
            <person name="Storesund J.E."/>
            <person name="Kallscheuer N."/>
            <person name="Luecker S."/>
            <person name="Lage O.M."/>
            <person name="Pohl T."/>
            <person name="Merkel B.J."/>
            <person name="Hornburger P."/>
            <person name="Mueller R.-W."/>
            <person name="Bruemmer F."/>
            <person name="Labrenz M."/>
            <person name="Spormann A.M."/>
            <person name="Op den Camp H."/>
            <person name="Overmann J."/>
            <person name="Amann R."/>
            <person name="Jetten M.S.M."/>
            <person name="Mascher T."/>
            <person name="Medema M.H."/>
            <person name="Devos D.P."/>
            <person name="Kaster A.-K."/>
            <person name="Ovreas L."/>
            <person name="Rohde M."/>
            <person name="Galperin M.Y."/>
            <person name="Jogler C."/>
        </authorList>
    </citation>
    <scope>NUCLEOTIDE SEQUENCE [LARGE SCALE GENOMIC DNA]</scope>
    <source>
        <strain evidence="8 9">Enr10</strain>
    </source>
</reference>
<gene>
    <name evidence="8" type="ORF">Enr10x_07200</name>
</gene>
<proteinExistence type="predicted"/>
<sequence length="783" mass="87541">MNKTPADSPLESLENDSPLFLNGALVWLLLFFIAYLSVPLTNNQEIGRWDIVPEIPFLLLDLVDPLPEENPHPAGWAYFPQRIPLMGVAAVVLLGAWGLGQLVTRLIRIPSPPFSAERTVFASGLGLSFVSLLTLGGGLLGILSQGLCYAVLITTTIAGIVSALQETKQKNGSLVALKLSLPESITFDTLFRVGCCLLMSPFVLSMFLGSMLPSTDYDVLEYHFGGPKEYYQQGYISFLPHNVYTSFPFLTEMLTLLSMTLKGDWFSGAQAGKLVLMSFALFSALGIFTTTRHWFGSAAGWIAATVFLTNPWTYRMSIIAYTEGALSFYLLASLLSLILTIVALQKWSARDQDTADDTASRLPGELGSWTFLTGLLSGSAMATKYPGVLSVVIPLGLTLLGFTWVLLKEDKSLRWSATFKLGVLFSAGTLITIGPWLLKNLVETGNPVYPLLYSVFGGYDLTEALNAKWKNGHGMKPIGLTEFKTSLLDVTMTSDWISPLLFCLAPLAFLNRQHRRLMYWLWIYIGFLFFSWWLLTHRIDRFWVPMLPVVAVLAGIGASWSSKLLWRTCVTAAVIFAVLFNLCIVTSGLGGNNAYLDDFAYARKFTGNLTAPEIEALNQMQLGPDQVVLFVGEAKVFNAEFPVIYNTVFDEDLFTQWTAEADPKLPDKELSMKPAREIAEKLKAEHIAYVYVNWAEVLRYRMPWSYGYTDYVTPRRFDQLVKEGVLQPPLPNQYGYLKFDTMSEDKRKEIESWAPELIVERDGERYFITAQIFPVMKSQGDRK</sequence>
<dbReference type="GO" id="GO:0009103">
    <property type="term" value="P:lipopolysaccharide biosynthetic process"/>
    <property type="evidence" value="ECO:0007669"/>
    <property type="project" value="UniProtKB-ARBA"/>
</dbReference>
<evidence type="ECO:0000313" key="8">
    <source>
        <dbReference type="EMBL" id="QDT25424.1"/>
    </source>
</evidence>
<accession>A0A517Q1A2</accession>
<keyword evidence="3" id="KW-0328">Glycosyltransferase</keyword>
<evidence type="ECO:0000256" key="7">
    <source>
        <dbReference type="ARBA" id="ARBA00023136"/>
    </source>
</evidence>
<keyword evidence="9" id="KW-1185">Reference proteome</keyword>
<keyword evidence="2" id="KW-1003">Cell membrane</keyword>
<dbReference type="GO" id="GO:0016763">
    <property type="term" value="F:pentosyltransferase activity"/>
    <property type="evidence" value="ECO:0007669"/>
    <property type="project" value="TreeGrafter"/>
</dbReference>
<dbReference type="RefSeq" id="WP_145104054.1">
    <property type="nucleotide sequence ID" value="NZ_CP036277.1"/>
</dbReference>
<dbReference type="InterPro" id="IPR050297">
    <property type="entry name" value="LipidA_mod_glycosyltrf_83"/>
</dbReference>
<evidence type="ECO:0000256" key="5">
    <source>
        <dbReference type="ARBA" id="ARBA00022692"/>
    </source>
</evidence>
<dbReference type="PANTHER" id="PTHR33908">
    <property type="entry name" value="MANNOSYLTRANSFERASE YKCB-RELATED"/>
    <property type="match status" value="1"/>
</dbReference>
<keyword evidence="6" id="KW-1133">Transmembrane helix</keyword>
<accession>A0A518A0Y0</accession>
<keyword evidence="4" id="KW-0808">Transferase</keyword>
<evidence type="ECO:0000256" key="3">
    <source>
        <dbReference type="ARBA" id="ARBA00022676"/>
    </source>
</evidence>
<evidence type="ECO:0000313" key="9">
    <source>
        <dbReference type="Proteomes" id="UP000315647"/>
    </source>
</evidence>
<comment type="subcellular location">
    <subcellularLocation>
        <location evidence="1">Cell membrane</location>
        <topology evidence="1">Multi-pass membrane protein</topology>
    </subcellularLocation>
</comment>
<dbReference type="GO" id="GO:0005886">
    <property type="term" value="C:plasma membrane"/>
    <property type="evidence" value="ECO:0007669"/>
    <property type="project" value="UniProtKB-SubCell"/>
</dbReference>
<dbReference type="Proteomes" id="UP000315647">
    <property type="component" value="Chromosome"/>
</dbReference>
<evidence type="ECO:0000256" key="6">
    <source>
        <dbReference type="ARBA" id="ARBA00022989"/>
    </source>
</evidence>
<evidence type="ECO:0000256" key="2">
    <source>
        <dbReference type="ARBA" id="ARBA00022475"/>
    </source>
</evidence>
<keyword evidence="5" id="KW-0812">Transmembrane</keyword>
<protein>
    <submittedName>
        <fullName evidence="8">Uncharacterized protein</fullName>
    </submittedName>
</protein>
<keyword evidence="7" id="KW-0472">Membrane</keyword>
<evidence type="ECO:0000256" key="4">
    <source>
        <dbReference type="ARBA" id="ARBA00022679"/>
    </source>
</evidence>
<name>A0A518A0Y0_9PLAN</name>
<organism evidence="8 9">
    <name type="scientific">Gimesia panareensis</name>
    <dbReference type="NCBI Taxonomy" id="2527978"/>
    <lineage>
        <taxon>Bacteria</taxon>
        <taxon>Pseudomonadati</taxon>
        <taxon>Planctomycetota</taxon>
        <taxon>Planctomycetia</taxon>
        <taxon>Planctomycetales</taxon>
        <taxon>Planctomycetaceae</taxon>
        <taxon>Gimesia</taxon>
    </lineage>
</organism>
<dbReference type="AlphaFoldDB" id="A0A518A0Y0"/>
<dbReference type="EMBL" id="CP037421">
    <property type="protein sequence ID" value="QDT25424.1"/>
    <property type="molecule type" value="Genomic_DNA"/>
</dbReference>